<keyword evidence="4 6" id="KW-1133">Transmembrane helix</keyword>
<evidence type="ECO:0000256" key="1">
    <source>
        <dbReference type="ARBA" id="ARBA00004141"/>
    </source>
</evidence>
<comment type="subcellular location">
    <subcellularLocation>
        <location evidence="1">Membrane</location>
        <topology evidence="1">Multi-pass membrane protein</topology>
    </subcellularLocation>
</comment>
<proteinExistence type="predicted"/>
<keyword evidence="3 6" id="KW-0812">Transmembrane</keyword>
<feature type="transmembrane region" description="Helical" evidence="6">
    <location>
        <begin position="718"/>
        <end position="741"/>
    </location>
</feature>
<dbReference type="Proteomes" id="UP000037505">
    <property type="component" value="Unassembled WGS sequence"/>
</dbReference>
<feature type="transmembrane region" description="Helical" evidence="6">
    <location>
        <begin position="753"/>
        <end position="772"/>
    </location>
</feature>
<gene>
    <name evidence="8" type="ORF">ANOM_007950</name>
</gene>
<feature type="transmembrane region" description="Helical" evidence="6">
    <location>
        <begin position="378"/>
        <end position="401"/>
    </location>
</feature>
<evidence type="ECO:0000313" key="8">
    <source>
        <dbReference type="EMBL" id="KNG82928.1"/>
    </source>
</evidence>
<organism evidence="8 9">
    <name type="scientific">Aspergillus nomiae NRRL (strain ATCC 15546 / NRRL 13137 / CBS 260.88 / M93)</name>
    <dbReference type="NCBI Taxonomy" id="1509407"/>
    <lineage>
        <taxon>Eukaryota</taxon>
        <taxon>Fungi</taxon>
        <taxon>Dikarya</taxon>
        <taxon>Ascomycota</taxon>
        <taxon>Pezizomycotina</taxon>
        <taxon>Eurotiomycetes</taxon>
        <taxon>Eurotiomycetidae</taxon>
        <taxon>Eurotiales</taxon>
        <taxon>Aspergillaceae</taxon>
        <taxon>Aspergillus</taxon>
        <taxon>Aspergillus subgen. Circumdati</taxon>
    </lineage>
</organism>
<dbReference type="PANTHER" id="PTHR45649:SF1">
    <property type="entry name" value="TRANSPORTER, PUTATIVE (EUROFUNG)-RELATED"/>
    <property type="match status" value="1"/>
</dbReference>
<feature type="transmembrane region" description="Helical" evidence="6">
    <location>
        <begin position="528"/>
        <end position="553"/>
    </location>
</feature>
<reference evidence="8 9" key="1">
    <citation type="submission" date="2014-06" db="EMBL/GenBank/DDBJ databases">
        <title>The Genome of the Aflatoxigenic Filamentous Fungus Aspergillus nomius.</title>
        <authorList>
            <person name="Moore M.G."/>
            <person name="Shannon B.M."/>
            <person name="Brian M.M."/>
        </authorList>
    </citation>
    <scope>NUCLEOTIDE SEQUENCE [LARGE SCALE GENOMIC DNA]</scope>
    <source>
        <strain evidence="8 9">NRRL 13137</strain>
    </source>
</reference>
<keyword evidence="2" id="KW-0813">Transport</keyword>
<dbReference type="Pfam" id="PF13520">
    <property type="entry name" value="AA_permease_2"/>
    <property type="match status" value="1"/>
</dbReference>
<feature type="transmembrane region" description="Helical" evidence="6">
    <location>
        <begin position="333"/>
        <end position="357"/>
    </location>
</feature>
<feature type="transmembrane region" description="Helical" evidence="6">
    <location>
        <begin position="634"/>
        <end position="652"/>
    </location>
</feature>
<dbReference type="Pfam" id="PF20684">
    <property type="entry name" value="Fung_rhodopsin"/>
    <property type="match status" value="1"/>
</dbReference>
<feature type="transmembrane region" description="Helical" evidence="6">
    <location>
        <begin position="495"/>
        <end position="516"/>
    </location>
</feature>
<evidence type="ECO:0000256" key="5">
    <source>
        <dbReference type="ARBA" id="ARBA00023136"/>
    </source>
</evidence>
<evidence type="ECO:0000256" key="4">
    <source>
        <dbReference type="ARBA" id="ARBA00022989"/>
    </source>
</evidence>
<sequence>MLFSKLSVIYFIRNVTPPFNPDRLITAGLEVLTILWAGIGILTAAFQCKLPRTWDYLHGECIQRGNWWNYMGVMNIVTDAGIMAHGIFIIVRLQMRLKRKLALAMIFGLRTCVIAAGACQAFYANQAVESPDPTADTSPFTISTQVTQCLGLITCCSPELKPFIENLRSLGFYVDGISRHSASGARCDAATTRPCKQEDLFCQQHELQTISPLKSSYQAAVTASSSKRDWDEGSQSSQAHIIHEVRTWTVTESMSTHELKQMAPPVLSEMEGQPIYRDKDDVYLTRMGKRPVLKRNFGLMSMLGFSCTLLVTWEGYIMQVVLDPARGGPAGSVYGFLFVWAGIAATFVVISELVSMAPTSGGQYHWCSMLAPPSAMKLASYMTGWLTVIGWQATFASAMYLNGNMIQALIILTRSEYVPHPWRKALYAWGLSALSALINIVGGKFLPRFEGTILIFHVLGFFAILVPLTYMADHKSSAEEVFTYFINKGNWPSDALSVFVGLTGPVFAFAGGDAAVHMVEEMTNATTAVPLSLMLTVLINGSMGFGMMLALYFCLGDIQAALQSPTGVPFFAIFLQATGSVSGTAIAGALVTSLGCCNTIGTLTAASRQFWSFSRDRGIPAWRMWSKVTERTSIPTYAVLLTAVVGCLLNLITIGSDVAFNSLVSMSISGLYLSYMAAGGMLLYRRCTGGIGGATEGEHTMINTAGARLVWGPFRVPGILGITINTFSLAYMTIATFFGFWPTTNDVNTKTMNYSIVGTIGVIILSLMYYFIRARKVYSGPQIEIS</sequence>
<dbReference type="RefSeq" id="XP_015403851.1">
    <property type="nucleotide sequence ID" value="XM_015553206.1"/>
</dbReference>
<accession>A0A0L1IUV6</accession>
<evidence type="ECO:0000256" key="2">
    <source>
        <dbReference type="ARBA" id="ARBA00022448"/>
    </source>
</evidence>
<feature type="transmembrane region" description="Helical" evidence="6">
    <location>
        <begin position="426"/>
        <end position="446"/>
    </location>
</feature>
<feature type="transmembrane region" description="Helical" evidence="6">
    <location>
        <begin position="67"/>
        <end position="91"/>
    </location>
</feature>
<dbReference type="InterPro" id="IPR049326">
    <property type="entry name" value="Rhodopsin_dom_fungi"/>
</dbReference>
<dbReference type="OrthoDB" id="3257095at2759"/>
<evidence type="ECO:0000259" key="7">
    <source>
        <dbReference type="Pfam" id="PF20684"/>
    </source>
</evidence>
<feature type="domain" description="Rhodopsin" evidence="7">
    <location>
        <begin position="2"/>
        <end position="165"/>
    </location>
</feature>
<feature type="transmembrane region" description="Helical" evidence="6">
    <location>
        <begin position="658"/>
        <end position="678"/>
    </location>
</feature>
<name>A0A0L1IUV6_ASPN3</name>
<protein>
    <recommendedName>
        <fullName evidence="7">Rhodopsin domain-containing protein</fullName>
    </recommendedName>
</protein>
<dbReference type="PANTHER" id="PTHR45649">
    <property type="entry name" value="AMINO-ACID PERMEASE BAT1"/>
    <property type="match status" value="1"/>
</dbReference>
<feature type="transmembrane region" description="Helical" evidence="6">
    <location>
        <begin position="296"/>
        <end position="313"/>
    </location>
</feature>
<keyword evidence="9" id="KW-1185">Reference proteome</keyword>
<feature type="transmembrane region" description="Helical" evidence="6">
    <location>
        <begin position="573"/>
        <end position="606"/>
    </location>
</feature>
<dbReference type="GeneID" id="26809754"/>
<dbReference type="InterPro" id="IPR002293">
    <property type="entry name" value="AA/rel_permease1"/>
</dbReference>
<evidence type="ECO:0000313" key="9">
    <source>
        <dbReference type="Proteomes" id="UP000037505"/>
    </source>
</evidence>
<keyword evidence="5 6" id="KW-0472">Membrane</keyword>
<dbReference type="Gene3D" id="1.20.1740.10">
    <property type="entry name" value="Amino acid/polyamine transporter I"/>
    <property type="match status" value="1"/>
</dbReference>
<evidence type="ECO:0000256" key="6">
    <source>
        <dbReference type="SAM" id="Phobius"/>
    </source>
</evidence>
<evidence type="ECO:0000256" key="3">
    <source>
        <dbReference type="ARBA" id="ARBA00022692"/>
    </source>
</evidence>
<dbReference type="AlphaFoldDB" id="A0A0L1IUV6"/>
<dbReference type="EMBL" id="JNOM01000304">
    <property type="protein sequence ID" value="KNG82928.1"/>
    <property type="molecule type" value="Genomic_DNA"/>
</dbReference>
<feature type="transmembrane region" description="Helical" evidence="6">
    <location>
        <begin position="453"/>
        <end position="472"/>
    </location>
</feature>
<feature type="transmembrane region" description="Helical" evidence="6">
    <location>
        <begin position="24"/>
        <end position="47"/>
    </location>
</feature>
<dbReference type="GO" id="GO:0016020">
    <property type="term" value="C:membrane"/>
    <property type="evidence" value="ECO:0007669"/>
    <property type="project" value="UniProtKB-SubCell"/>
</dbReference>
<comment type="caution">
    <text evidence="8">The sequence shown here is derived from an EMBL/GenBank/DDBJ whole genome shotgun (WGS) entry which is preliminary data.</text>
</comment>
<dbReference type="GO" id="GO:0022857">
    <property type="term" value="F:transmembrane transporter activity"/>
    <property type="evidence" value="ECO:0007669"/>
    <property type="project" value="InterPro"/>
</dbReference>